<evidence type="ECO:0000313" key="2">
    <source>
        <dbReference type="Proteomes" id="UP000237000"/>
    </source>
</evidence>
<dbReference type="AlphaFoldDB" id="A0A2P5EUQ3"/>
<name>A0A2P5EUQ3_TREOI</name>
<dbReference type="EMBL" id="JXTC01000096">
    <property type="protein sequence ID" value="PON89255.1"/>
    <property type="molecule type" value="Genomic_DNA"/>
</dbReference>
<sequence length="63" mass="7082">MLLLFYASPQLVFDSVRWAFVGVGRISISLTFSKLDVPRQHSTVLDGVQHPDGVLLVVFRPQK</sequence>
<reference evidence="2" key="1">
    <citation type="submission" date="2016-06" db="EMBL/GenBank/DDBJ databases">
        <title>Parallel loss of symbiosis genes in relatives of nitrogen-fixing non-legume Parasponia.</title>
        <authorList>
            <person name="Van Velzen R."/>
            <person name="Holmer R."/>
            <person name="Bu F."/>
            <person name="Rutten L."/>
            <person name="Van Zeijl A."/>
            <person name="Liu W."/>
            <person name="Santuari L."/>
            <person name="Cao Q."/>
            <person name="Sharma T."/>
            <person name="Shen D."/>
            <person name="Roswanjaya Y."/>
            <person name="Wardhani T."/>
            <person name="Kalhor M.S."/>
            <person name="Jansen J."/>
            <person name="Van den Hoogen J."/>
            <person name="Gungor B."/>
            <person name="Hartog M."/>
            <person name="Hontelez J."/>
            <person name="Verver J."/>
            <person name="Yang W.-C."/>
            <person name="Schijlen E."/>
            <person name="Repin R."/>
            <person name="Schilthuizen M."/>
            <person name="Schranz E."/>
            <person name="Heidstra R."/>
            <person name="Miyata K."/>
            <person name="Fedorova E."/>
            <person name="Kohlen W."/>
            <person name="Bisseling T."/>
            <person name="Smit S."/>
            <person name="Geurts R."/>
        </authorList>
    </citation>
    <scope>NUCLEOTIDE SEQUENCE [LARGE SCALE GENOMIC DNA]</scope>
    <source>
        <strain evidence="2">cv. RG33-2</strain>
    </source>
</reference>
<gene>
    <name evidence="1" type="ORF">TorRG33x02_149260</name>
</gene>
<dbReference type="Proteomes" id="UP000237000">
    <property type="component" value="Unassembled WGS sequence"/>
</dbReference>
<proteinExistence type="predicted"/>
<protein>
    <submittedName>
        <fullName evidence="1">Uncharacterized protein</fullName>
    </submittedName>
</protein>
<accession>A0A2P5EUQ3</accession>
<keyword evidence="2" id="KW-1185">Reference proteome</keyword>
<comment type="caution">
    <text evidence="1">The sequence shown here is derived from an EMBL/GenBank/DDBJ whole genome shotgun (WGS) entry which is preliminary data.</text>
</comment>
<dbReference type="InParanoid" id="A0A2P5EUQ3"/>
<evidence type="ECO:0000313" key="1">
    <source>
        <dbReference type="EMBL" id="PON89255.1"/>
    </source>
</evidence>
<organism evidence="1 2">
    <name type="scientific">Trema orientale</name>
    <name type="common">Charcoal tree</name>
    <name type="synonym">Celtis orientalis</name>
    <dbReference type="NCBI Taxonomy" id="63057"/>
    <lineage>
        <taxon>Eukaryota</taxon>
        <taxon>Viridiplantae</taxon>
        <taxon>Streptophyta</taxon>
        <taxon>Embryophyta</taxon>
        <taxon>Tracheophyta</taxon>
        <taxon>Spermatophyta</taxon>
        <taxon>Magnoliopsida</taxon>
        <taxon>eudicotyledons</taxon>
        <taxon>Gunneridae</taxon>
        <taxon>Pentapetalae</taxon>
        <taxon>rosids</taxon>
        <taxon>fabids</taxon>
        <taxon>Rosales</taxon>
        <taxon>Cannabaceae</taxon>
        <taxon>Trema</taxon>
    </lineage>
</organism>